<evidence type="ECO:0000313" key="2">
    <source>
        <dbReference type="Proteomes" id="UP000257109"/>
    </source>
</evidence>
<name>A0A371EI93_MUCPR</name>
<accession>A0A371EI93</accession>
<comment type="caution">
    <text evidence="1">The sequence shown here is derived from an EMBL/GenBank/DDBJ whole genome shotgun (WGS) entry which is preliminary data.</text>
</comment>
<reference evidence="1" key="1">
    <citation type="submission" date="2018-05" db="EMBL/GenBank/DDBJ databases">
        <title>Draft genome of Mucuna pruriens seed.</title>
        <authorList>
            <person name="Nnadi N.E."/>
            <person name="Vos R."/>
            <person name="Hasami M.H."/>
            <person name="Devisetty U.K."/>
            <person name="Aguiy J.C."/>
        </authorList>
    </citation>
    <scope>NUCLEOTIDE SEQUENCE [LARGE SCALE GENOMIC DNA]</scope>
    <source>
        <strain evidence="1">JCA_2017</strain>
    </source>
</reference>
<proteinExistence type="predicted"/>
<feature type="non-terminal residue" evidence="1">
    <location>
        <position position="1"/>
    </location>
</feature>
<dbReference type="OrthoDB" id="1436631at2759"/>
<gene>
    <name evidence="1" type="ORF">CR513_55607</name>
</gene>
<protein>
    <submittedName>
        <fullName evidence="1">Uncharacterized protein</fullName>
    </submittedName>
</protein>
<keyword evidence="2" id="KW-1185">Reference proteome</keyword>
<sequence length="136" mass="15241">MTDWVGPMTDRYTIPQASIVVRSEISSEDSKGDSNWIDESVLRVFFVYTNLESIEGMGNAIYHQGPWLLQVFPYRSDELVCKGLVASGEPFFYLYETLSFKLGIRLPFIQFERALKKKGAFISSTLVAASVPTASA</sequence>
<organism evidence="1 2">
    <name type="scientific">Mucuna pruriens</name>
    <name type="common">Velvet bean</name>
    <name type="synonym">Dolichos pruriens</name>
    <dbReference type="NCBI Taxonomy" id="157652"/>
    <lineage>
        <taxon>Eukaryota</taxon>
        <taxon>Viridiplantae</taxon>
        <taxon>Streptophyta</taxon>
        <taxon>Embryophyta</taxon>
        <taxon>Tracheophyta</taxon>
        <taxon>Spermatophyta</taxon>
        <taxon>Magnoliopsida</taxon>
        <taxon>eudicotyledons</taxon>
        <taxon>Gunneridae</taxon>
        <taxon>Pentapetalae</taxon>
        <taxon>rosids</taxon>
        <taxon>fabids</taxon>
        <taxon>Fabales</taxon>
        <taxon>Fabaceae</taxon>
        <taxon>Papilionoideae</taxon>
        <taxon>50 kb inversion clade</taxon>
        <taxon>NPAAA clade</taxon>
        <taxon>indigoferoid/millettioid clade</taxon>
        <taxon>Phaseoleae</taxon>
        <taxon>Mucuna</taxon>
    </lineage>
</organism>
<evidence type="ECO:0000313" key="1">
    <source>
        <dbReference type="EMBL" id="RDX65714.1"/>
    </source>
</evidence>
<dbReference type="AlphaFoldDB" id="A0A371EI93"/>
<dbReference type="Proteomes" id="UP000257109">
    <property type="component" value="Unassembled WGS sequence"/>
</dbReference>
<dbReference type="EMBL" id="QJKJ01013766">
    <property type="protein sequence ID" value="RDX65714.1"/>
    <property type="molecule type" value="Genomic_DNA"/>
</dbReference>